<evidence type="ECO:0000313" key="2">
    <source>
        <dbReference type="Proteomes" id="UP000828390"/>
    </source>
</evidence>
<name>A0A9D4CFM6_DREPO</name>
<reference evidence="1" key="1">
    <citation type="journal article" date="2019" name="bioRxiv">
        <title>The Genome of the Zebra Mussel, Dreissena polymorpha: A Resource for Invasive Species Research.</title>
        <authorList>
            <person name="McCartney M.A."/>
            <person name="Auch B."/>
            <person name="Kono T."/>
            <person name="Mallez S."/>
            <person name="Zhang Y."/>
            <person name="Obille A."/>
            <person name="Becker A."/>
            <person name="Abrahante J.E."/>
            <person name="Garbe J."/>
            <person name="Badalamenti J.P."/>
            <person name="Herman A."/>
            <person name="Mangelson H."/>
            <person name="Liachko I."/>
            <person name="Sullivan S."/>
            <person name="Sone E.D."/>
            <person name="Koren S."/>
            <person name="Silverstein K.A.T."/>
            <person name="Beckman K.B."/>
            <person name="Gohl D.M."/>
        </authorList>
    </citation>
    <scope>NUCLEOTIDE SEQUENCE</scope>
    <source>
        <strain evidence="1">Duluth1</strain>
        <tissue evidence="1">Whole animal</tissue>
    </source>
</reference>
<comment type="caution">
    <text evidence="1">The sequence shown here is derived from an EMBL/GenBank/DDBJ whole genome shotgun (WGS) entry which is preliminary data.</text>
</comment>
<keyword evidence="2" id="KW-1185">Reference proteome</keyword>
<accession>A0A9D4CFM6</accession>
<sequence length="67" mass="7432">MMNAGRRAVGRTRCSYSAGSGIATEPSVYAVTWIAWRLTRTETRMCLVVRIIPSRDLIGTSGVESRR</sequence>
<dbReference type="EMBL" id="JAIWYP010000012">
    <property type="protein sequence ID" value="KAH3723607.1"/>
    <property type="molecule type" value="Genomic_DNA"/>
</dbReference>
<gene>
    <name evidence="1" type="ORF">DPMN_049399</name>
</gene>
<protein>
    <submittedName>
        <fullName evidence="1">Uncharacterized protein</fullName>
    </submittedName>
</protein>
<reference evidence="1" key="2">
    <citation type="submission" date="2020-11" db="EMBL/GenBank/DDBJ databases">
        <authorList>
            <person name="McCartney M.A."/>
            <person name="Auch B."/>
            <person name="Kono T."/>
            <person name="Mallez S."/>
            <person name="Becker A."/>
            <person name="Gohl D.M."/>
            <person name="Silverstein K.A.T."/>
            <person name="Koren S."/>
            <person name="Bechman K.B."/>
            <person name="Herman A."/>
            <person name="Abrahante J.E."/>
            <person name="Garbe J."/>
        </authorList>
    </citation>
    <scope>NUCLEOTIDE SEQUENCE</scope>
    <source>
        <strain evidence="1">Duluth1</strain>
        <tissue evidence="1">Whole animal</tissue>
    </source>
</reference>
<proteinExistence type="predicted"/>
<dbReference type="AlphaFoldDB" id="A0A9D4CFM6"/>
<organism evidence="1 2">
    <name type="scientific">Dreissena polymorpha</name>
    <name type="common">Zebra mussel</name>
    <name type="synonym">Mytilus polymorpha</name>
    <dbReference type="NCBI Taxonomy" id="45954"/>
    <lineage>
        <taxon>Eukaryota</taxon>
        <taxon>Metazoa</taxon>
        <taxon>Spiralia</taxon>
        <taxon>Lophotrochozoa</taxon>
        <taxon>Mollusca</taxon>
        <taxon>Bivalvia</taxon>
        <taxon>Autobranchia</taxon>
        <taxon>Heteroconchia</taxon>
        <taxon>Euheterodonta</taxon>
        <taxon>Imparidentia</taxon>
        <taxon>Neoheterodontei</taxon>
        <taxon>Myida</taxon>
        <taxon>Dreissenoidea</taxon>
        <taxon>Dreissenidae</taxon>
        <taxon>Dreissena</taxon>
    </lineage>
</organism>
<evidence type="ECO:0000313" key="1">
    <source>
        <dbReference type="EMBL" id="KAH3723607.1"/>
    </source>
</evidence>
<dbReference type="Proteomes" id="UP000828390">
    <property type="component" value="Unassembled WGS sequence"/>
</dbReference>